<evidence type="ECO:0000256" key="11">
    <source>
        <dbReference type="ARBA" id="ARBA00023152"/>
    </source>
</evidence>
<keyword evidence="8" id="KW-0418">Kinase</keyword>
<evidence type="ECO:0000256" key="4">
    <source>
        <dbReference type="ARBA" id="ARBA00012142"/>
    </source>
</evidence>
<dbReference type="Pfam" id="PF00224">
    <property type="entry name" value="PK"/>
    <property type="match status" value="1"/>
</dbReference>
<organism evidence="14">
    <name type="scientific">Picea sitchensis</name>
    <name type="common">Sitka spruce</name>
    <name type="synonym">Pinus sitchensis</name>
    <dbReference type="NCBI Taxonomy" id="3332"/>
    <lineage>
        <taxon>Eukaryota</taxon>
        <taxon>Viridiplantae</taxon>
        <taxon>Streptophyta</taxon>
        <taxon>Embryophyta</taxon>
        <taxon>Tracheophyta</taxon>
        <taxon>Spermatophyta</taxon>
        <taxon>Pinopsida</taxon>
        <taxon>Pinidae</taxon>
        <taxon>Conifers I</taxon>
        <taxon>Pinales</taxon>
        <taxon>Pinaceae</taxon>
        <taxon>Picea</taxon>
    </lineage>
</organism>
<dbReference type="AlphaFoldDB" id="A9NR11"/>
<evidence type="ECO:0000313" key="14">
    <source>
        <dbReference type="EMBL" id="ABK23072.1"/>
    </source>
</evidence>
<reference evidence="14" key="1">
    <citation type="journal article" date="2008" name="BMC Genomics">
        <title>A conifer genomics resource of 200,000 spruce (Picea spp.) ESTs and 6,464 high-quality, sequence-finished full-length cDNAs for Sitka spruce (Picea sitchensis).</title>
        <authorList>
            <person name="Ralph S.G."/>
            <person name="Chun H.J."/>
            <person name="Kolosova N."/>
            <person name="Cooper D."/>
            <person name="Oddy C."/>
            <person name="Ritland C.E."/>
            <person name="Kirkpatrick R."/>
            <person name="Moore R."/>
            <person name="Barber S."/>
            <person name="Holt R.A."/>
            <person name="Jones S.J."/>
            <person name="Marra M.A."/>
            <person name="Douglas C.J."/>
            <person name="Ritland K."/>
            <person name="Bohlmann J."/>
        </authorList>
    </citation>
    <scope>NUCLEOTIDE SEQUENCE</scope>
    <source>
        <tissue evidence="14">Bark</tissue>
    </source>
</reference>
<dbReference type="PANTHER" id="PTHR11817">
    <property type="entry name" value="PYRUVATE KINASE"/>
    <property type="match status" value="1"/>
</dbReference>
<keyword evidence="6" id="KW-0479">Metal-binding</keyword>
<evidence type="ECO:0000256" key="8">
    <source>
        <dbReference type="ARBA" id="ARBA00022777"/>
    </source>
</evidence>
<dbReference type="GO" id="GO:0005524">
    <property type="term" value="F:ATP binding"/>
    <property type="evidence" value="ECO:0007669"/>
    <property type="project" value="UniProtKB-KW"/>
</dbReference>
<name>A9NR11_PICSI</name>
<dbReference type="EC" id="2.7.1.40" evidence="4"/>
<comment type="pathway">
    <text evidence="2">Carbohydrate degradation; glycolysis; pyruvate from D-glyceraldehyde 3-phosphate: step 5/5.</text>
</comment>
<evidence type="ECO:0000256" key="10">
    <source>
        <dbReference type="ARBA" id="ARBA00022842"/>
    </source>
</evidence>
<evidence type="ECO:0000256" key="3">
    <source>
        <dbReference type="ARBA" id="ARBA00008663"/>
    </source>
</evidence>
<evidence type="ECO:0000256" key="12">
    <source>
        <dbReference type="ARBA" id="ARBA00023317"/>
    </source>
</evidence>
<evidence type="ECO:0000256" key="7">
    <source>
        <dbReference type="ARBA" id="ARBA00022741"/>
    </source>
</evidence>
<comment type="similarity">
    <text evidence="3">Belongs to the pyruvate kinase family.</text>
</comment>
<keyword evidence="7" id="KW-0547">Nucleotide-binding</keyword>
<evidence type="ECO:0000256" key="5">
    <source>
        <dbReference type="ARBA" id="ARBA00022679"/>
    </source>
</evidence>
<dbReference type="EMBL" id="EF083737">
    <property type="protein sequence ID" value="ABK23072.1"/>
    <property type="molecule type" value="mRNA"/>
</dbReference>
<evidence type="ECO:0000256" key="2">
    <source>
        <dbReference type="ARBA" id="ARBA00004997"/>
    </source>
</evidence>
<dbReference type="GO" id="GO:0016301">
    <property type="term" value="F:kinase activity"/>
    <property type="evidence" value="ECO:0007669"/>
    <property type="project" value="UniProtKB-KW"/>
</dbReference>
<dbReference type="GO" id="GO:0030955">
    <property type="term" value="F:potassium ion binding"/>
    <property type="evidence" value="ECO:0007669"/>
    <property type="project" value="InterPro"/>
</dbReference>
<dbReference type="InterPro" id="IPR015806">
    <property type="entry name" value="Pyrv_Knase_insert_dom_sf"/>
</dbReference>
<sequence>MAQLMQNPLSIHESPLQVRIAAFSSAKTLQWRPQKPRQKLQKYRISAVLEIGKSPVISESEIALNDNNNGYSNGVIVKKSATMAPAVMEVDSLTEADLKKNGLRHTRRTKLVCTIGPASCGLEQLEALAVGGMNVARINMCHGARDWHRSVIRNVRKLNEVKGYAVVIMMETEGSETYMGDLGGAASAKAEVFYSSLMAEILIFFK</sequence>
<keyword evidence="5" id="KW-0808">Transferase</keyword>
<keyword evidence="9" id="KW-0067">ATP-binding</keyword>
<dbReference type="OMA" id="SETYMGD"/>
<dbReference type="GO" id="GO:0000287">
    <property type="term" value="F:magnesium ion binding"/>
    <property type="evidence" value="ECO:0007669"/>
    <property type="project" value="InterPro"/>
</dbReference>
<proteinExistence type="evidence at transcript level"/>
<keyword evidence="12" id="KW-0670">Pyruvate</keyword>
<keyword evidence="10" id="KW-0460">Magnesium</keyword>
<evidence type="ECO:0000256" key="1">
    <source>
        <dbReference type="ARBA" id="ARBA00001958"/>
    </source>
</evidence>
<dbReference type="SUPFAM" id="SSF51621">
    <property type="entry name" value="Phosphoenolpyruvate/pyruvate domain"/>
    <property type="match status" value="1"/>
</dbReference>
<evidence type="ECO:0000256" key="9">
    <source>
        <dbReference type="ARBA" id="ARBA00022840"/>
    </source>
</evidence>
<dbReference type="GO" id="GO:0004743">
    <property type="term" value="F:pyruvate kinase activity"/>
    <property type="evidence" value="ECO:0007669"/>
    <property type="project" value="UniProtKB-EC"/>
</dbReference>
<protein>
    <recommendedName>
        <fullName evidence="4">pyruvate kinase</fullName>
        <ecNumber evidence="4">2.7.1.40</ecNumber>
    </recommendedName>
</protein>
<comment type="cofactor">
    <cofactor evidence="1">
        <name>K(+)</name>
        <dbReference type="ChEBI" id="CHEBI:29103"/>
    </cofactor>
</comment>
<evidence type="ECO:0000256" key="6">
    <source>
        <dbReference type="ARBA" id="ARBA00022723"/>
    </source>
</evidence>
<dbReference type="InterPro" id="IPR001697">
    <property type="entry name" value="Pyr_Knase"/>
</dbReference>
<dbReference type="InterPro" id="IPR015813">
    <property type="entry name" value="Pyrv/PenolPyrv_kinase-like_dom"/>
</dbReference>
<feature type="domain" description="Pyruvate kinase barrel" evidence="13">
    <location>
        <begin position="107"/>
        <end position="184"/>
    </location>
</feature>
<accession>A9NR11</accession>
<dbReference type="UniPathway" id="UPA00109">
    <property type="reaction ID" value="UER00188"/>
</dbReference>
<dbReference type="InterPro" id="IPR040442">
    <property type="entry name" value="Pyrv_kinase-like_dom_sf"/>
</dbReference>
<dbReference type="InterPro" id="IPR015793">
    <property type="entry name" value="Pyrv_Knase_brl"/>
</dbReference>
<keyword evidence="11" id="KW-0324">Glycolysis</keyword>
<dbReference type="Gene3D" id="3.20.20.60">
    <property type="entry name" value="Phosphoenolpyruvate-binding domains"/>
    <property type="match status" value="1"/>
</dbReference>
<dbReference type="Gene3D" id="2.40.33.10">
    <property type="entry name" value="PK beta-barrel domain-like"/>
    <property type="match status" value="1"/>
</dbReference>
<evidence type="ECO:0000259" key="13">
    <source>
        <dbReference type="Pfam" id="PF00224"/>
    </source>
</evidence>